<protein>
    <recommendedName>
        <fullName evidence="8">POTRA domain-containing protein</fullName>
    </recommendedName>
</protein>
<evidence type="ECO:0000259" key="5">
    <source>
        <dbReference type="Pfam" id="PF07244"/>
    </source>
</evidence>
<evidence type="ECO:0000259" key="4">
    <source>
        <dbReference type="Pfam" id="PF01103"/>
    </source>
</evidence>
<organism evidence="6 7">
    <name type="scientific">Hymenobacter aquaticus</name>
    <dbReference type="NCBI Taxonomy" id="1867101"/>
    <lineage>
        <taxon>Bacteria</taxon>
        <taxon>Pseudomonadati</taxon>
        <taxon>Bacteroidota</taxon>
        <taxon>Cytophagia</taxon>
        <taxon>Cytophagales</taxon>
        <taxon>Hymenobacteraceae</taxon>
        <taxon>Hymenobacter</taxon>
    </lineage>
</organism>
<dbReference type="EMBL" id="SRLC01000003">
    <property type="protein sequence ID" value="TGE20355.1"/>
    <property type="molecule type" value="Genomic_DNA"/>
</dbReference>
<dbReference type="Proteomes" id="UP000297549">
    <property type="component" value="Unassembled WGS sequence"/>
</dbReference>
<dbReference type="InterPro" id="IPR010827">
    <property type="entry name" value="BamA/TamA_POTRA"/>
</dbReference>
<dbReference type="RefSeq" id="WP_135465157.1">
    <property type="nucleotide sequence ID" value="NZ_SRLC01000003.1"/>
</dbReference>
<dbReference type="AlphaFoldDB" id="A0A4Z0PSB7"/>
<reference evidence="6 7" key="1">
    <citation type="submission" date="2019-04" db="EMBL/GenBank/DDBJ databases">
        <authorList>
            <person name="Feng G."/>
            <person name="Zhang J."/>
            <person name="Zhu H."/>
        </authorList>
    </citation>
    <scope>NUCLEOTIDE SEQUENCE [LARGE SCALE GENOMIC DNA]</scope>
    <source>
        <strain evidence="6 7">JCM 31653</strain>
    </source>
</reference>
<keyword evidence="7" id="KW-1185">Reference proteome</keyword>
<feature type="domain" description="POTRA" evidence="5">
    <location>
        <begin position="48"/>
        <end position="122"/>
    </location>
</feature>
<evidence type="ECO:0008006" key="8">
    <source>
        <dbReference type="Google" id="ProtNLM"/>
    </source>
</evidence>
<keyword evidence="3" id="KW-0732">Signal</keyword>
<evidence type="ECO:0000256" key="1">
    <source>
        <dbReference type="ARBA" id="ARBA00004370"/>
    </source>
</evidence>
<comment type="subcellular location">
    <subcellularLocation>
        <location evidence="1">Membrane</location>
    </subcellularLocation>
</comment>
<dbReference type="InterPro" id="IPR000184">
    <property type="entry name" value="Bac_surfAg_D15"/>
</dbReference>
<evidence type="ECO:0000313" key="7">
    <source>
        <dbReference type="Proteomes" id="UP000297549"/>
    </source>
</evidence>
<evidence type="ECO:0000313" key="6">
    <source>
        <dbReference type="EMBL" id="TGE20355.1"/>
    </source>
</evidence>
<accession>A0A4Z0PSB7</accession>
<comment type="caution">
    <text evidence="6">The sequence shown here is derived from an EMBL/GenBank/DDBJ whole genome shotgun (WGS) entry which is preliminary data.</text>
</comment>
<name>A0A4Z0PSB7_9BACT</name>
<evidence type="ECO:0000256" key="2">
    <source>
        <dbReference type="ARBA" id="ARBA00023136"/>
    </source>
</evidence>
<feature type="chain" id="PRO_5021287667" description="POTRA domain-containing protein" evidence="3">
    <location>
        <begin position="21"/>
        <end position="480"/>
    </location>
</feature>
<proteinExistence type="predicted"/>
<feature type="domain" description="Bacterial surface antigen (D15)" evidence="4">
    <location>
        <begin position="161"/>
        <end position="449"/>
    </location>
</feature>
<dbReference type="Pfam" id="PF01103">
    <property type="entry name" value="Omp85"/>
    <property type="match status" value="1"/>
</dbReference>
<evidence type="ECO:0000256" key="3">
    <source>
        <dbReference type="SAM" id="SignalP"/>
    </source>
</evidence>
<feature type="signal peptide" evidence="3">
    <location>
        <begin position="1"/>
        <end position="20"/>
    </location>
</feature>
<sequence length="480" mass="54841">MLAYLLVLLLGWLPTAPVSAPTAPPDSVRRSPLDSLVRARCPEYAVLHVASILFVGNEVTKERILRAELDFREGDTLSAAHLARRLEANRLRLFNLQLFHGVLTQTVCRNGEITVLFSVQERWYTFPIPILSLADRNFRSWLDRPDRWRRVDYGLHLERKNFRGRNEEVRGNLQLGFNRKYELFYDTPGYGKLRRLGFGIGASYFRSRSLDYATVEDKLVNFRDDSGFPIERQYVTAGLRWRYTVQRRTLLDVSLHREAISDSVLRRNPDYFLGAARRTYVDMALTSIFNHRNTFAYPLTGHYLQVGVVQRFFTNAAPPITTFRGQAAKYLDLGRGFYYSAGVQAQVRVGSRLAYADNRALGYADLVRGYDPYVVDGRHYGLVQQGVSYRLFDAGRIRLKGISNPKINSIPLVLYLNTFADAGYVASRGAERGSRLPNRVQAAAGIGLHLVTYYDRVFTLEYTRNALGQGGFFLRTEFPI</sequence>
<keyword evidence="2" id="KW-0472">Membrane</keyword>
<dbReference type="Pfam" id="PF07244">
    <property type="entry name" value="POTRA"/>
    <property type="match status" value="1"/>
</dbReference>
<dbReference type="GO" id="GO:0019867">
    <property type="term" value="C:outer membrane"/>
    <property type="evidence" value="ECO:0007669"/>
    <property type="project" value="InterPro"/>
</dbReference>
<dbReference type="Gene3D" id="3.10.20.310">
    <property type="entry name" value="membrane protein fhac"/>
    <property type="match status" value="1"/>
</dbReference>
<gene>
    <name evidence="6" type="ORF">E5K00_20350</name>
</gene>
<dbReference type="OrthoDB" id="9768717at2"/>